<protein>
    <submittedName>
        <fullName evidence="1">Uncharacterized protein</fullName>
    </submittedName>
</protein>
<dbReference type="AlphaFoldDB" id="A0A8J5UQD7"/>
<keyword evidence="2" id="KW-1185">Reference proteome</keyword>
<dbReference type="Proteomes" id="UP000694255">
    <property type="component" value="Unassembled WGS sequence"/>
</dbReference>
<name>A0A8J5UQD7_9ASCO</name>
<proteinExistence type="predicted"/>
<reference evidence="1 2" key="1">
    <citation type="journal article" date="2021" name="DNA Res.">
        <title>Genome analysis of Candida subhashii reveals its hybrid nature and dual mitochondrial genome conformations.</title>
        <authorList>
            <person name="Mixao V."/>
            <person name="Hegedusova E."/>
            <person name="Saus E."/>
            <person name="Pryszcz L.P."/>
            <person name="Cillingova A."/>
            <person name="Nosek J."/>
            <person name="Gabaldon T."/>
        </authorList>
    </citation>
    <scope>NUCLEOTIDE SEQUENCE [LARGE SCALE GENOMIC DNA]</scope>
    <source>
        <strain evidence="1 2">CBS 10753</strain>
    </source>
</reference>
<sequence length="140" mass="16612">MSKQLVKLNDGVESIIAEFDSLMEETFDEIHEVTRKASFTLWNNIFNYTNKQPGGCQTYYYYQLKQFEETIYSSLNDQMILMKAYNKSNKVGVPLVLFDLCFTEQLYLMRKTLIAEYKMYVDILVIKLRLKKLLIDSRDE</sequence>
<evidence type="ECO:0000313" key="1">
    <source>
        <dbReference type="EMBL" id="KAG7664097.1"/>
    </source>
</evidence>
<dbReference type="RefSeq" id="XP_049264329.1">
    <property type="nucleotide sequence ID" value="XM_049406092.1"/>
</dbReference>
<gene>
    <name evidence="1" type="ORF">J8A68_002351</name>
</gene>
<accession>A0A8J5UQD7</accession>
<evidence type="ECO:0000313" key="2">
    <source>
        <dbReference type="Proteomes" id="UP000694255"/>
    </source>
</evidence>
<comment type="caution">
    <text evidence="1">The sequence shown here is derived from an EMBL/GenBank/DDBJ whole genome shotgun (WGS) entry which is preliminary data.</text>
</comment>
<dbReference type="GeneID" id="73469152"/>
<organism evidence="1 2">
    <name type="scientific">[Candida] subhashii</name>
    <dbReference type="NCBI Taxonomy" id="561895"/>
    <lineage>
        <taxon>Eukaryota</taxon>
        <taxon>Fungi</taxon>
        <taxon>Dikarya</taxon>
        <taxon>Ascomycota</taxon>
        <taxon>Saccharomycotina</taxon>
        <taxon>Pichiomycetes</taxon>
        <taxon>Debaryomycetaceae</taxon>
        <taxon>Spathaspora</taxon>
    </lineage>
</organism>
<dbReference type="EMBL" id="JAGSYN010000107">
    <property type="protein sequence ID" value="KAG7664097.1"/>
    <property type="molecule type" value="Genomic_DNA"/>
</dbReference>